<keyword evidence="2" id="KW-0808">Transferase</keyword>
<proteinExistence type="predicted"/>
<sequence length="291" mass="33306">MQPGIPENAATITFSGATELTNEHLDEWAISILADPVKKTPCAVDNFKLENGVIDARVYLKNTYGYSDWKCGQDFYESWERNETFYQSRLEAYKKEIENDMPVYDRFKMAGDILDVGGLTGTVREFLSKDCRYVSIDPFIDAFLKTAKTKIEAYQCLKQRCNFVGAVAEFIPFRAESFDWVHMRSMLDHVQVPDLALREAYRVLKPDGSLLIGLSVEGGKSGRKAPIRLAKDIVKETLGFVGMKKYKDSHTWHPTYVNLLKLITDNGFEVKDTYWQPYWKDQVVYVLASKG</sequence>
<keyword evidence="3" id="KW-1185">Reference proteome</keyword>
<feature type="domain" description="Methyltransferase type 11" evidence="1">
    <location>
        <begin position="114"/>
        <end position="212"/>
    </location>
</feature>
<dbReference type="EMBL" id="JAEMHK010000014">
    <property type="protein sequence ID" value="MBJ6801946.1"/>
    <property type="molecule type" value="Genomic_DNA"/>
</dbReference>
<organism evidence="2 3">
    <name type="scientific">Geomonas propionica</name>
    <dbReference type="NCBI Taxonomy" id="2798582"/>
    <lineage>
        <taxon>Bacteria</taxon>
        <taxon>Pseudomonadati</taxon>
        <taxon>Thermodesulfobacteriota</taxon>
        <taxon>Desulfuromonadia</taxon>
        <taxon>Geobacterales</taxon>
        <taxon>Geobacteraceae</taxon>
        <taxon>Geomonas</taxon>
    </lineage>
</organism>
<dbReference type="PANTHER" id="PTHR43591">
    <property type="entry name" value="METHYLTRANSFERASE"/>
    <property type="match status" value="1"/>
</dbReference>
<keyword evidence="2" id="KW-0489">Methyltransferase</keyword>
<dbReference type="InterPro" id="IPR013216">
    <property type="entry name" value="Methyltransf_11"/>
</dbReference>
<dbReference type="Gene3D" id="3.40.50.150">
    <property type="entry name" value="Vaccinia Virus protein VP39"/>
    <property type="match status" value="1"/>
</dbReference>
<dbReference type="Pfam" id="PF08241">
    <property type="entry name" value="Methyltransf_11"/>
    <property type="match status" value="1"/>
</dbReference>
<dbReference type="SUPFAM" id="SSF53335">
    <property type="entry name" value="S-adenosyl-L-methionine-dependent methyltransferases"/>
    <property type="match status" value="1"/>
</dbReference>
<evidence type="ECO:0000313" key="3">
    <source>
        <dbReference type="Proteomes" id="UP000641025"/>
    </source>
</evidence>
<name>A0ABS0YVG0_9BACT</name>
<dbReference type="GO" id="GO:0032259">
    <property type="term" value="P:methylation"/>
    <property type="evidence" value="ECO:0007669"/>
    <property type="project" value="UniProtKB-KW"/>
</dbReference>
<accession>A0ABS0YVG0</accession>
<evidence type="ECO:0000313" key="2">
    <source>
        <dbReference type="EMBL" id="MBJ6801946.1"/>
    </source>
</evidence>
<dbReference type="Proteomes" id="UP000641025">
    <property type="component" value="Unassembled WGS sequence"/>
</dbReference>
<reference evidence="2 3" key="1">
    <citation type="submission" date="2020-12" db="EMBL/GenBank/DDBJ databases">
        <title>Geomonas sp. Red259, isolated from paddy soil.</title>
        <authorList>
            <person name="Xu Z."/>
            <person name="Zhang Z."/>
            <person name="Masuda Y."/>
            <person name="Itoh H."/>
            <person name="Senoo K."/>
        </authorList>
    </citation>
    <scope>NUCLEOTIDE SEQUENCE [LARGE SCALE GENOMIC DNA]</scope>
    <source>
        <strain evidence="2 3">Red259</strain>
    </source>
</reference>
<protein>
    <submittedName>
        <fullName evidence="2">Methyltransferase domain-containing protein</fullName>
    </submittedName>
</protein>
<dbReference type="InterPro" id="IPR029063">
    <property type="entry name" value="SAM-dependent_MTases_sf"/>
</dbReference>
<dbReference type="CDD" id="cd02440">
    <property type="entry name" value="AdoMet_MTases"/>
    <property type="match status" value="1"/>
</dbReference>
<gene>
    <name evidence="2" type="ORF">JFN90_17600</name>
</gene>
<comment type="caution">
    <text evidence="2">The sequence shown here is derived from an EMBL/GenBank/DDBJ whole genome shotgun (WGS) entry which is preliminary data.</text>
</comment>
<evidence type="ECO:0000259" key="1">
    <source>
        <dbReference type="Pfam" id="PF08241"/>
    </source>
</evidence>
<dbReference type="GO" id="GO:0008168">
    <property type="term" value="F:methyltransferase activity"/>
    <property type="evidence" value="ECO:0007669"/>
    <property type="project" value="UniProtKB-KW"/>
</dbReference>
<dbReference type="RefSeq" id="WP_199396426.1">
    <property type="nucleotide sequence ID" value="NZ_JAEMHK010000014.1"/>
</dbReference>